<accession>A0A1H6K3X9</accession>
<dbReference type="GO" id="GO:0071972">
    <property type="term" value="F:peptidoglycan L,D-transpeptidase activity"/>
    <property type="evidence" value="ECO:0007669"/>
    <property type="project" value="TreeGrafter"/>
</dbReference>
<evidence type="ECO:0000256" key="6">
    <source>
        <dbReference type="ARBA" id="ARBA00023316"/>
    </source>
</evidence>
<dbReference type="GO" id="GO:0071555">
    <property type="term" value="P:cell wall organization"/>
    <property type="evidence" value="ECO:0007669"/>
    <property type="project" value="UniProtKB-UniRule"/>
</dbReference>
<dbReference type="GO" id="GO:0018104">
    <property type="term" value="P:peptidoglycan-protein cross-linking"/>
    <property type="evidence" value="ECO:0007669"/>
    <property type="project" value="TreeGrafter"/>
</dbReference>
<dbReference type="AlphaFoldDB" id="A0A1H6K3X9"/>
<dbReference type="CDD" id="cd16913">
    <property type="entry name" value="YkuD_like"/>
    <property type="match status" value="1"/>
</dbReference>
<evidence type="ECO:0000256" key="7">
    <source>
        <dbReference type="PROSITE-ProRule" id="PRU01373"/>
    </source>
</evidence>
<keyword evidence="6 7" id="KW-0961">Cell wall biogenesis/degradation</keyword>
<dbReference type="UniPathway" id="UPA00219"/>
<dbReference type="InterPro" id="IPR050979">
    <property type="entry name" value="LD-transpeptidase"/>
</dbReference>
<evidence type="ECO:0000313" key="11">
    <source>
        <dbReference type="Proteomes" id="UP000176204"/>
    </source>
</evidence>
<comment type="pathway">
    <text evidence="1 7">Cell wall biogenesis; peptidoglycan biosynthesis.</text>
</comment>
<feature type="domain" description="L,D-TPase catalytic" evidence="9">
    <location>
        <begin position="91"/>
        <end position="226"/>
    </location>
</feature>
<feature type="signal peptide" evidence="8">
    <location>
        <begin position="1"/>
        <end position="42"/>
    </location>
</feature>
<dbReference type="Proteomes" id="UP000176204">
    <property type="component" value="Chromosome I"/>
</dbReference>
<evidence type="ECO:0000259" key="9">
    <source>
        <dbReference type="PROSITE" id="PS52029"/>
    </source>
</evidence>
<evidence type="ECO:0000256" key="8">
    <source>
        <dbReference type="SAM" id="SignalP"/>
    </source>
</evidence>
<dbReference type="EMBL" id="LT629973">
    <property type="protein sequence ID" value="SEH69584.1"/>
    <property type="molecule type" value="Genomic_DNA"/>
</dbReference>
<dbReference type="PANTHER" id="PTHR30582">
    <property type="entry name" value="L,D-TRANSPEPTIDASE"/>
    <property type="match status" value="1"/>
</dbReference>
<dbReference type="PANTHER" id="PTHR30582:SF2">
    <property type="entry name" value="L,D-TRANSPEPTIDASE YCIB-RELATED"/>
    <property type="match status" value="1"/>
</dbReference>
<feature type="chain" id="PRO_5009604425" evidence="8">
    <location>
        <begin position="43"/>
        <end position="227"/>
    </location>
</feature>
<dbReference type="InterPro" id="IPR038063">
    <property type="entry name" value="Transpep_catalytic_dom"/>
</dbReference>
<dbReference type="GO" id="GO:0008360">
    <property type="term" value="P:regulation of cell shape"/>
    <property type="evidence" value="ECO:0007669"/>
    <property type="project" value="UniProtKB-UniRule"/>
</dbReference>
<name>A0A1H6K3X9_9BACT</name>
<evidence type="ECO:0000256" key="2">
    <source>
        <dbReference type="ARBA" id="ARBA00005992"/>
    </source>
</evidence>
<dbReference type="STRING" id="1679444.PYTT_0044"/>
<feature type="active site" description="Nucleophile" evidence="7">
    <location>
        <position position="202"/>
    </location>
</feature>
<dbReference type="KEGG" id="agl:PYTT_0044"/>
<dbReference type="InterPro" id="IPR005490">
    <property type="entry name" value="LD_TPept_cat_dom"/>
</dbReference>
<sequence>MRPEIRRFHTFPLTVMKLYKRNIAVLLACTVFAILAPSCQNAARPITAAKRNENATRPFTHTNFINSPDYRFTRDMWSNDDRLAAANGKNSRVDILVGVQRGRLYVNDEIALDFPACTGKAGHETPLGSFRIQEKDRDHHSSSYGYVVDHKDDTVNADATPSSKIPPGGRYIPASMPYWMRINGPVGLHEGAVYRDSNSHGCVRIPVEACKILFNKLTVGSRVNVLP</sequence>
<dbReference type="Pfam" id="PF03734">
    <property type="entry name" value="YkuD"/>
    <property type="match status" value="1"/>
</dbReference>
<dbReference type="PROSITE" id="PS52029">
    <property type="entry name" value="LD_TPASE"/>
    <property type="match status" value="1"/>
</dbReference>
<organism evidence="10 11">
    <name type="scientific">Akkermansia glycaniphila</name>
    <dbReference type="NCBI Taxonomy" id="1679444"/>
    <lineage>
        <taxon>Bacteria</taxon>
        <taxon>Pseudomonadati</taxon>
        <taxon>Verrucomicrobiota</taxon>
        <taxon>Verrucomicrobiia</taxon>
        <taxon>Verrucomicrobiales</taxon>
        <taxon>Akkermansiaceae</taxon>
        <taxon>Akkermansia</taxon>
    </lineage>
</organism>
<evidence type="ECO:0000256" key="3">
    <source>
        <dbReference type="ARBA" id="ARBA00022679"/>
    </source>
</evidence>
<reference evidence="11" key="1">
    <citation type="submission" date="2016-09" db="EMBL/GenBank/DDBJ databases">
        <authorList>
            <person name="Koehorst J."/>
        </authorList>
    </citation>
    <scope>NUCLEOTIDE SEQUENCE [LARGE SCALE GENOMIC DNA]</scope>
</reference>
<keyword evidence="3" id="KW-0808">Transferase</keyword>
<evidence type="ECO:0000313" key="10">
    <source>
        <dbReference type="EMBL" id="SEH69584.1"/>
    </source>
</evidence>
<protein>
    <submittedName>
        <fullName evidence="10">L d-transpeptidase catalytic domain</fullName>
    </submittedName>
</protein>
<proteinExistence type="inferred from homology"/>
<dbReference type="SUPFAM" id="SSF141523">
    <property type="entry name" value="L,D-transpeptidase catalytic domain-like"/>
    <property type="match status" value="1"/>
</dbReference>
<gene>
    <name evidence="10" type="ORF">PYTT_0044</name>
</gene>
<comment type="similarity">
    <text evidence="2">Belongs to the YkuD family.</text>
</comment>
<feature type="active site" description="Proton donor/acceptor" evidence="7">
    <location>
        <position position="189"/>
    </location>
</feature>
<dbReference type="GO" id="GO:0005576">
    <property type="term" value="C:extracellular region"/>
    <property type="evidence" value="ECO:0007669"/>
    <property type="project" value="TreeGrafter"/>
</dbReference>
<keyword evidence="5 7" id="KW-0573">Peptidoglycan synthesis</keyword>
<dbReference type="Gene3D" id="2.40.440.10">
    <property type="entry name" value="L,D-transpeptidase catalytic domain-like"/>
    <property type="match status" value="1"/>
</dbReference>
<evidence type="ECO:0000256" key="1">
    <source>
        <dbReference type="ARBA" id="ARBA00004752"/>
    </source>
</evidence>
<keyword evidence="11" id="KW-1185">Reference proteome</keyword>
<dbReference type="GO" id="GO:0016740">
    <property type="term" value="F:transferase activity"/>
    <property type="evidence" value="ECO:0007669"/>
    <property type="project" value="UniProtKB-KW"/>
</dbReference>
<keyword evidence="8" id="KW-0732">Signal</keyword>
<evidence type="ECO:0000256" key="4">
    <source>
        <dbReference type="ARBA" id="ARBA00022960"/>
    </source>
</evidence>
<keyword evidence="4 7" id="KW-0133">Cell shape</keyword>
<evidence type="ECO:0000256" key="5">
    <source>
        <dbReference type="ARBA" id="ARBA00022984"/>
    </source>
</evidence>